<evidence type="ECO:0000313" key="3">
    <source>
        <dbReference type="EMBL" id="QCF19665.1"/>
    </source>
</evidence>
<organism evidence="3">
    <name type="scientific">Salmonella enterica subsp. enterica serovar Bareilly str. CFSAN000189</name>
    <dbReference type="NCBI Taxonomy" id="1173427"/>
    <lineage>
        <taxon>Bacteria</taxon>
        <taxon>Pseudomonadati</taxon>
        <taxon>Pseudomonadota</taxon>
        <taxon>Gammaproteobacteria</taxon>
        <taxon>Enterobacterales</taxon>
        <taxon>Enterobacteriaceae</taxon>
        <taxon>Salmonella</taxon>
    </lineage>
</organism>
<name>A0A4D6P3W3_SALET</name>
<gene>
    <name evidence="3" type="ORF">SEEB0189_00055</name>
</gene>
<feature type="chain" id="PRO_5026115635" evidence="2">
    <location>
        <begin position="26"/>
        <end position="169"/>
    </location>
</feature>
<evidence type="ECO:0000256" key="1">
    <source>
        <dbReference type="ARBA" id="ARBA00022729"/>
    </source>
</evidence>
<dbReference type="InterPro" id="IPR037028">
    <property type="entry name" value="Dr_adhesin_sf"/>
</dbReference>
<feature type="signal peptide" evidence="2">
    <location>
        <begin position="1"/>
        <end position="25"/>
    </location>
</feature>
<evidence type="ECO:0000256" key="2">
    <source>
        <dbReference type="SAM" id="SignalP"/>
    </source>
</evidence>
<protein>
    <submittedName>
        <fullName evidence="3">Uncharacterized protein</fullName>
    </submittedName>
</protein>
<geneLocation type="plasmid" evidence="3">
    <name>pCFSAN000189</name>
</geneLocation>
<keyword evidence="3" id="KW-0614">Plasmid</keyword>
<dbReference type="RefSeq" id="WP_131535394.1">
    <property type="nucleotide sequence ID" value="NZ_CP034178.1"/>
</dbReference>
<keyword evidence="1 2" id="KW-0732">Signal</keyword>
<dbReference type="AlphaFoldDB" id="A0A4D6P3W3"/>
<proteinExistence type="predicted"/>
<sequence>MSKVSKVSSICFLFSLPFFSFYANAGAVPSIQNVISDSVDVNFTSPGPTISMTLTALPDLQAGSLPATTVVAKANVTATAPVTFAFRFHNAVDDPVIGDVKGSTPSAKPLRFTTSNFYDFDKRLIDGKLWGILQGPATDSLGFDIMSLNNQTASAATYTIPVDMGIFVQ</sequence>
<dbReference type="Gene3D" id="2.60.40.1570">
    <property type="entry name" value="Dr adhesin"/>
    <property type="match status" value="1"/>
</dbReference>
<dbReference type="GeneID" id="40106838"/>
<reference evidence="3" key="1">
    <citation type="submission" date="2019-04" db="EMBL/GenBank/DDBJ databases">
        <title>Whole genome sequencing of cultured pathogen.</title>
        <authorList>
            <person name="Hoffmann M."/>
            <person name="Sanchez M."/>
            <person name="Timme R."/>
        </authorList>
    </citation>
    <scope>NUCLEOTIDE SEQUENCE</scope>
    <source>
        <strain evidence="3">CFSAN000189</strain>
        <plasmid evidence="3">pCFSAN000189</plasmid>
    </source>
</reference>
<accession>A0A4D6P3W3</accession>
<dbReference type="EMBL" id="CP039501">
    <property type="protein sequence ID" value="QCF19665.1"/>
    <property type="molecule type" value="Genomic_DNA"/>
</dbReference>